<sequence length="121" mass="13264">MSSGIGIGQLATKLGVKPSAIRYYESEGLLPRPARRSGRRIYDMEDLLRLETIIAGRKLGFSISKLRELADLDQDGRKELAHEQALFLRTSIAELSVLADKLEALSGCDCSTQAKCLVADI</sequence>
<evidence type="ECO:0000256" key="2">
    <source>
        <dbReference type="ARBA" id="ARBA00023015"/>
    </source>
</evidence>
<gene>
    <name evidence="6" type="ORF">P7228_10990</name>
</gene>
<dbReference type="InterPro" id="IPR047057">
    <property type="entry name" value="MerR_fam"/>
</dbReference>
<evidence type="ECO:0000313" key="7">
    <source>
        <dbReference type="Proteomes" id="UP001215827"/>
    </source>
</evidence>
<dbReference type="InterPro" id="IPR009061">
    <property type="entry name" value="DNA-bd_dom_put_sf"/>
</dbReference>
<dbReference type="PANTHER" id="PTHR30204:SF69">
    <property type="entry name" value="MERR-FAMILY TRANSCRIPTIONAL REGULATOR"/>
    <property type="match status" value="1"/>
</dbReference>
<protein>
    <submittedName>
        <fullName evidence="6">MerR family transcriptional regulator</fullName>
    </submittedName>
</protein>
<reference evidence="6 7" key="1">
    <citation type="submission" date="2023-03" db="EMBL/GenBank/DDBJ databases">
        <title>Altererythrobacter sp. CAU 1644 isolated from sand.</title>
        <authorList>
            <person name="Kim W."/>
        </authorList>
    </citation>
    <scope>NUCLEOTIDE SEQUENCE [LARGE SCALE GENOMIC DNA]</scope>
    <source>
        <strain evidence="6 7">CAU 1644</strain>
    </source>
</reference>
<dbReference type="EMBL" id="CP121106">
    <property type="protein sequence ID" value="WFL79066.1"/>
    <property type="molecule type" value="Genomic_DNA"/>
</dbReference>
<proteinExistence type="predicted"/>
<dbReference type="SMART" id="SM00422">
    <property type="entry name" value="HTH_MERR"/>
    <property type="match status" value="1"/>
</dbReference>
<feature type="domain" description="HTH merR-type" evidence="5">
    <location>
        <begin position="7"/>
        <end position="72"/>
    </location>
</feature>
<dbReference type="PANTHER" id="PTHR30204">
    <property type="entry name" value="REDOX-CYCLING DRUG-SENSING TRANSCRIPTIONAL ACTIVATOR SOXR"/>
    <property type="match status" value="1"/>
</dbReference>
<dbReference type="RefSeq" id="WP_278017755.1">
    <property type="nucleotide sequence ID" value="NZ_CP121106.1"/>
</dbReference>
<accession>A0ABY8G095</accession>
<evidence type="ECO:0000313" key="6">
    <source>
        <dbReference type="EMBL" id="WFL79066.1"/>
    </source>
</evidence>
<keyword evidence="4" id="KW-0804">Transcription</keyword>
<name>A0ABY8G095_9SPHN</name>
<dbReference type="SUPFAM" id="SSF46955">
    <property type="entry name" value="Putative DNA-binding domain"/>
    <property type="match status" value="1"/>
</dbReference>
<dbReference type="PROSITE" id="PS50937">
    <property type="entry name" value="HTH_MERR_2"/>
    <property type="match status" value="1"/>
</dbReference>
<keyword evidence="3" id="KW-0238">DNA-binding</keyword>
<evidence type="ECO:0000256" key="3">
    <source>
        <dbReference type="ARBA" id="ARBA00023125"/>
    </source>
</evidence>
<evidence type="ECO:0000256" key="1">
    <source>
        <dbReference type="ARBA" id="ARBA00022491"/>
    </source>
</evidence>
<keyword evidence="1" id="KW-0678">Repressor</keyword>
<dbReference type="Pfam" id="PF13411">
    <property type="entry name" value="MerR_1"/>
    <property type="match status" value="1"/>
</dbReference>
<keyword evidence="2" id="KW-0805">Transcription regulation</keyword>
<dbReference type="Proteomes" id="UP001215827">
    <property type="component" value="Chromosome"/>
</dbReference>
<keyword evidence="7" id="KW-1185">Reference proteome</keyword>
<dbReference type="InterPro" id="IPR000551">
    <property type="entry name" value="MerR-type_HTH_dom"/>
</dbReference>
<dbReference type="Gene3D" id="1.10.1660.10">
    <property type="match status" value="1"/>
</dbReference>
<evidence type="ECO:0000256" key="4">
    <source>
        <dbReference type="ARBA" id="ARBA00023163"/>
    </source>
</evidence>
<dbReference type="PRINTS" id="PR00040">
    <property type="entry name" value="HTHMERR"/>
</dbReference>
<dbReference type="PROSITE" id="PS00552">
    <property type="entry name" value="HTH_MERR_1"/>
    <property type="match status" value="1"/>
</dbReference>
<organism evidence="6 7">
    <name type="scientific">Altererythrobacter arenosus</name>
    <dbReference type="NCBI Taxonomy" id="3032592"/>
    <lineage>
        <taxon>Bacteria</taxon>
        <taxon>Pseudomonadati</taxon>
        <taxon>Pseudomonadota</taxon>
        <taxon>Alphaproteobacteria</taxon>
        <taxon>Sphingomonadales</taxon>
        <taxon>Erythrobacteraceae</taxon>
        <taxon>Altererythrobacter</taxon>
    </lineage>
</organism>
<evidence type="ECO:0000259" key="5">
    <source>
        <dbReference type="PROSITE" id="PS50937"/>
    </source>
</evidence>